<reference evidence="3 4" key="1">
    <citation type="submission" date="2021-06" db="EMBL/GenBank/DDBJ databases">
        <title>Caerostris darwini draft genome.</title>
        <authorList>
            <person name="Kono N."/>
            <person name="Arakawa K."/>
        </authorList>
    </citation>
    <scope>NUCLEOTIDE SEQUENCE [LARGE SCALE GENOMIC DNA]</scope>
</reference>
<dbReference type="AlphaFoldDB" id="A0AAV4W6A5"/>
<dbReference type="InterPro" id="IPR000210">
    <property type="entry name" value="BTB/POZ_dom"/>
</dbReference>
<feature type="domain" description="BACK" evidence="2">
    <location>
        <begin position="215"/>
        <end position="286"/>
    </location>
</feature>
<evidence type="ECO:0000259" key="2">
    <source>
        <dbReference type="Pfam" id="PF07707"/>
    </source>
</evidence>
<gene>
    <name evidence="3" type="primary">Sipa1l1</name>
    <name evidence="3" type="ORF">CDAR_300451</name>
</gene>
<feature type="domain" description="BTB" evidence="1">
    <location>
        <begin position="55"/>
        <end position="117"/>
    </location>
</feature>
<organism evidence="3 4">
    <name type="scientific">Caerostris darwini</name>
    <dbReference type="NCBI Taxonomy" id="1538125"/>
    <lineage>
        <taxon>Eukaryota</taxon>
        <taxon>Metazoa</taxon>
        <taxon>Ecdysozoa</taxon>
        <taxon>Arthropoda</taxon>
        <taxon>Chelicerata</taxon>
        <taxon>Arachnida</taxon>
        <taxon>Araneae</taxon>
        <taxon>Araneomorphae</taxon>
        <taxon>Entelegynae</taxon>
        <taxon>Araneoidea</taxon>
        <taxon>Araneidae</taxon>
        <taxon>Caerostris</taxon>
    </lineage>
</organism>
<dbReference type="PANTHER" id="PTHR24410:SF46">
    <property type="entry name" value="SERINE-ENRICHED PROTEIN"/>
    <property type="match status" value="1"/>
</dbReference>
<sequence>MCGLTSYRAAYDTVLPNTFVFSEIGKDKDKDRRQSIAAAEVTLSMCADAGKVDRAKLSQVEFNIIEFDSETFTILMEYLQSGSCPLTCETIPGLICAAEHYDLPELLQACFHHAKQHFKLSVQLVINNKFSADSTVISRNRYSSFHTSQPNDTMPLTSNPLKIFLPLNDREKALLAILIMTYIETDQPGCGNNPSSAVVCSMLNTLENYYWRYNSASELVNAILQYIDTRAGKLFSKKEFLDLNESMFQMILGRELNIPEITKFHAMMDWANYKIEKSHCVDPKELVCIMNRLTRDLKLQKIPPQELIKVIIPTKTISNQRILDTLLWQADTGMYRIKRSHIEECRARTKTENSESLSWDILETKVNNPP</sequence>
<protein>
    <submittedName>
        <fullName evidence="3">Signal-induced proliferation-associated 1-like protein 1</fullName>
    </submittedName>
</protein>
<dbReference type="InterPro" id="IPR011705">
    <property type="entry name" value="BACK"/>
</dbReference>
<keyword evidence="4" id="KW-1185">Reference proteome</keyword>
<dbReference type="Proteomes" id="UP001054837">
    <property type="component" value="Unassembled WGS sequence"/>
</dbReference>
<dbReference type="Pfam" id="PF00651">
    <property type="entry name" value="BTB"/>
    <property type="match status" value="1"/>
</dbReference>
<dbReference type="PANTHER" id="PTHR24410">
    <property type="entry name" value="HL07962P-RELATED"/>
    <property type="match status" value="1"/>
</dbReference>
<proteinExistence type="predicted"/>
<dbReference type="Gene3D" id="1.25.40.420">
    <property type="match status" value="1"/>
</dbReference>
<dbReference type="Pfam" id="PF07707">
    <property type="entry name" value="BACK"/>
    <property type="match status" value="1"/>
</dbReference>
<accession>A0AAV4W6A5</accession>
<dbReference type="Gene3D" id="3.30.710.10">
    <property type="entry name" value="Potassium Channel Kv1.1, Chain A"/>
    <property type="match status" value="1"/>
</dbReference>
<evidence type="ECO:0000313" key="4">
    <source>
        <dbReference type="Proteomes" id="UP001054837"/>
    </source>
</evidence>
<evidence type="ECO:0000259" key="1">
    <source>
        <dbReference type="Pfam" id="PF00651"/>
    </source>
</evidence>
<dbReference type="InterPro" id="IPR051481">
    <property type="entry name" value="BTB-POZ/Galectin-3-binding"/>
</dbReference>
<name>A0AAV4W6A5_9ARAC</name>
<dbReference type="EMBL" id="BPLQ01014170">
    <property type="protein sequence ID" value="GIY77773.1"/>
    <property type="molecule type" value="Genomic_DNA"/>
</dbReference>
<dbReference type="SUPFAM" id="SSF54695">
    <property type="entry name" value="POZ domain"/>
    <property type="match status" value="1"/>
</dbReference>
<evidence type="ECO:0000313" key="3">
    <source>
        <dbReference type="EMBL" id="GIY77773.1"/>
    </source>
</evidence>
<dbReference type="InterPro" id="IPR011333">
    <property type="entry name" value="SKP1/BTB/POZ_sf"/>
</dbReference>
<comment type="caution">
    <text evidence="3">The sequence shown here is derived from an EMBL/GenBank/DDBJ whole genome shotgun (WGS) entry which is preliminary data.</text>
</comment>